<gene>
    <name evidence="2" type="ORF">BCR26_15590</name>
</gene>
<keyword evidence="3" id="KW-1185">Reference proteome</keyword>
<evidence type="ECO:0000313" key="2">
    <source>
        <dbReference type="EMBL" id="OEH81736.1"/>
    </source>
</evidence>
<reference evidence="2 3" key="1">
    <citation type="submission" date="2016-09" db="EMBL/GenBank/DDBJ databases">
        <authorList>
            <person name="Capua I."/>
            <person name="De Benedictis P."/>
            <person name="Joannis T."/>
            <person name="Lombin L.H."/>
            <person name="Cattoli G."/>
        </authorList>
    </citation>
    <scope>NUCLEOTIDE SEQUENCE [LARGE SCALE GENOMIC DNA]</scope>
    <source>
        <strain evidence="2 3">LMG 25899</strain>
    </source>
</reference>
<evidence type="ECO:0000259" key="1">
    <source>
        <dbReference type="PROSITE" id="PS51819"/>
    </source>
</evidence>
<dbReference type="InterPro" id="IPR029068">
    <property type="entry name" value="Glyas_Bleomycin-R_OHBP_Dase"/>
</dbReference>
<dbReference type="RefSeq" id="WP_069699296.1">
    <property type="nucleotide sequence ID" value="NZ_JAGGMA010000041.1"/>
</dbReference>
<dbReference type="InterPro" id="IPR004360">
    <property type="entry name" value="Glyas_Fos-R_dOase_dom"/>
</dbReference>
<protein>
    <submittedName>
        <fullName evidence="2">Glyoxylase</fullName>
    </submittedName>
</protein>
<dbReference type="PANTHER" id="PTHR36503:SF3">
    <property type="entry name" value="BLR0126 PROTEIN"/>
    <property type="match status" value="1"/>
</dbReference>
<dbReference type="EMBL" id="MIEK01000036">
    <property type="protein sequence ID" value="OEH81736.1"/>
    <property type="molecule type" value="Genomic_DNA"/>
</dbReference>
<dbReference type="OrthoDB" id="9796521at2"/>
<feature type="domain" description="VOC" evidence="1">
    <location>
        <begin position="2"/>
        <end position="123"/>
    </location>
</feature>
<dbReference type="PROSITE" id="PS51819">
    <property type="entry name" value="VOC"/>
    <property type="match status" value="1"/>
</dbReference>
<proteinExistence type="predicted"/>
<dbReference type="InterPro" id="IPR037523">
    <property type="entry name" value="VOC_core"/>
</dbReference>
<sequence>MRLDMVGIICEDVEKSSLFYERLGFQTIGEKSNDYLELDNENIRISLNSKKMVEGIYGFVPSNQGEKIELAFLCDSPEQVDSTCEKMIAFGYDLFKEPWDAFWGQRYAIIKDLDNNLLALFANLENEEA</sequence>
<comment type="caution">
    <text evidence="2">The sequence shown here is derived from an EMBL/GenBank/DDBJ whole genome shotgun (WGS) entry which is preliminary data.</text>
</comment>
<dbReference type="AlphaFoldDB" id="A0A1E5KV17"/>
<dbReference type="Gene3D" id="3.10.180.10">
    <property type="entry name" value="2,3-Dihydroxybiphenyl 1,2-Dioxygenase, domain 1"/>
    <property type="match status" value="1"/>
</dbReference>
<name>A0A1E5KV17_9ENTE</name>
<organism evidence="2 3">
    <name type="scientific">Enterococcus rivorum</name>
    <dbReference type="NCBI Taxonomy" id="762845"/>
    <lineage>
        <taxon>Bacteria</taxon>
        <taxon>Bacillati</taxon>
        <taxon>Bacillota</taxon>
        <taxon>Bacilli</taxon>
        <taxon>Lactobacillales</taxon>
        <taxon>Enterococcaceae</taxon>
        <taxon>Enterococcus</taxon>
    </lineage>
</organism>
<evidence type="ECO:0000313" key="3">
    <source>
        <dbReference type="Proteomes" id="UP000095256"/>
    </source>
</evidence>
<accession>A0A1E5KV17</accession>
<dbReference type="Proteomes" id="UP000095256">
    <property type="component" value="Unassembled WGS sequence"/>
</dbReference>
<dbReference type="SUPFAM" id="SSF54593">
    <property type="entry name" value="Glyoxalase/Bleomycin resistance protein/Dihydroxybiphenyl dioxygenase"/>
    <property type="match status" value="1"/>
</dbReference>
<dbReference type="PANTHER" id="PTHR36503">
    <property type="entry name" value="BLR2520 PROTEIN"/>
    <property type="match status" value="1"/>
</dbReference>
<dbReference type="STRING" id="762845.BCR26_15590"/>
<dbReference type="Pfam" id="PF00903">
    <property type="entry name" value="Glyoxalase"/>
    <property type="match status" value="1"/>
</dbReference>